<proteinExistence type="predicted"/>
<keyword evidence="2" id="KW-0812">Transmembrane</keyword>
<feature type="domain" description="DUF1707" evidence="3">
    <location>
        <begin position="74"/>
        <end position="126"/>
    </location>
</feature>
<evidence type="ECO:0000256" key="1">
    <source>
        <dbReference type="SAM" id="MobiDB-lite"/>
    </source>
</evidence>
<keyword evidence="5" id="KW-1185">Reference proteome</keyword>
<comment type="caution">
    <text evidence="4">The sequence shown here is derived from an EMBL/GenBank/DDBJ whole genome shotgun (WGS) entry which is preliminary data.</text>
</comment>
<dbReference type="Pfam" id="PF08044">
    <property type="entry name" value="DUF1707"/>
    <property type="match status" value="2"/>
</dbReference>
<feature type="transmembrane region" description="Helical" evidence="2">
    <location>
        <begin position="144"/>
        <end position="163"/>
    </location>
</feature>
<sequence>MNTRARLDVAYEEGQLGADEYHDRSDRAAAAETLGQLHRLVTDLQPSPETADLTLPPPDSLRLRHRGGEYSGGVRARDADRAATCAILDAARGDGQLSEDDHRALTELAGAAKTLGDLTELTADLQRPADAPPEPRRPRSRRGWWAAGVAVAAVCSAVAGFAATHRPAAAPAPPPAAPAMAQPLVVPMPRLTTAEGFALLREQFRAKFGGTVVDELTLFPGYASLEAAPTGQPNRVVRWSYQGGFTPSGDPTTRRVDTPTFDLATVDPAVLGGLLAEAPGLLRVDGGAVTHVRFENDTISRGPRISVYVGNDFNESGYLEATPSGDKTRVSPFDR</sequence>
<feature type="region of interest" description="Disordered" evidence="1">
    <location>
        <begin position="121"/>
        <end position="142"/>
    </location>
</feature>
<dbReference type="EMBL" id="QQAZ01000010">
    <property type="protein sequence ID" value="RDI46676.1"/>
    <property type="molecule type" value="Genomic_DNA"/>
</dbReference>
<evidence type="ECO:0000259" key="3">
    <source>
        <dbReference type="Pfam" id="PF08044"/>
    </source>
</evidence>
<organism evidence="4 5">
    <name type="scientific">Nocardia mexicana</name>
    <dbReference type="NCBI Taxonomy" id="279262"/>
    <lineage>
        <taxon>Bacteria</taxon>
        <taxon>Bacillati</taxon>
        <taxon>Actinomycetota</taxon>
        <taxon>Actinomycetes</taxon>
        <taxon>Mycobacteriales</taxon>
        <taxon>Nocardiaceae</taxon>
        <taxon>Nocardia</taxon>
    </lineage>
</organism>
<accession>A0A370GTW6</accession>
<dbReference type="PANTHER" id="PTHR40763">
    <property type="entry name" value="MEMBRANE PROTEIN-RELATED"/>
    <property type="match status" value="1"/>
</dbReference>
<gene>
    <name evidence="4" type="ORF">DFR68_11081</name>
</gene>
<dbReference type="STRING" id="1210089.GCA_001613165_07490"/>
<dbReference type="InterPro" id="IPR012551">
    <property type="entry name" value="DUF1707_SHOCT-like"/>
</dbReference>
<keyword evidence="2" id="KW-1133">Transmembrane helix</keyword>
<feature type="domain" description="DUF1707" evidence="3">
    <location>
        <begin position="4"/>
        <end position="45"/>
    </location>
</feature>
<name>A0A370GTW6_9NOCA</name>
<dbReference type="Proteomes" id="UP000255355">
    <property type="component" value="Unassembled WGS sequence"/>
</dbReference>
<evidence type="ECO:0000313" key="4">
    <source>
        <dbReference type="EMBL" id="RDI46676.1"/>
    </source>
</evidence>
<protein>
    <submittedName>
        <fullName evidence="4">Uncharacterized protein DUF1707</fullName>
    </submittedName>
</protein>
<evidence type="ECO:0000313" key="5">
    <source>
        <dbReference type="Proteomes" id="UP000255355"/>
    </source>
</evidence>
<reference evidence="4 5" key="1">
    <citation type="submission" date="2018-07" db="EMBL/GenBank/DDBJ databases">
        <title>Genomic Encyclopedia of Type Strains, Phase IV (KMG-IV): sequencing the most valuable type-strain genomes for metagenomic binning, comparative biology and taxonomic classification.</title>
        <authorList>
            <person name="Goeker M."/>
        </authorList>
    </citation>
    <scope>NUCLEOTIDE SEQUENCE [LARGE SCALE GENOMIC DNA]</scope>
    <source>
        <strain evidence="4 5">DSM 44952</strain>
    </source>
</reference>
<dbReference type="AlphaFoldDB" id="A0A370GTW6"/>
<evidence type="ECO:0000256" key="2">
    <source>
        <dbReference type="SAM" id="Phobius"/>
    </source>
</evidence>
<feature type="region of interest" description="Disordered" evidence="1">
    <location>
        <begin position="44"/>
        <end position="73"/>
    </location>
</feature>
<dbReference type="PANTHER" id="PTHR40763:SF4">
    <property type="entry name" value="DUF1707 DOMAIN-CONTAINING PROTEIN"/>
    <property type="match status" value="1"/>
</dbReference>
<keyword evidence="2" id="KW-0472">Membrane</keyword>